<organism evidence="2 3">
    <name type="scientific">Cercophora samala</name>
    <dbReference type="NCBI Taxonomy" id="330535"/>
    <lineage>
        <taxon>Eukaryota</taxon>
        <taxon>Fungi</taxon>
        <taxon>Dikarya</taxon>
        <taxon>Ascomycota</taxon>
        <taxon>Pezizomycotina</taxon>
        <taxon>Sordariomycetes</taxon>
        <taxon>Sordariomycetidae</taxon>
        <taxon>Sordariales</taxon>
        <taxon>Lasiosphaeriaceae</taxon>
        <taxon>Cercophora</taxon>
    </lineage>
</organism>
<reference evidence="2" key="1">
    <citation type="submission" date="2023-06" db="EMBL/GenBank/DDBJ databases">
        <title>Genome-scale phylogeny and comparative genomics of the fungal order Sordariales.</title>
        <authorList>
            <consortium name="Lawrence Berkeley National Laboratory"/>
            <person name="Hensen N."/>
            <person name="Bonometti L."/>
            <person name="Westerberg I."/>
            <person name="Brannstrom I.O."/>
            <person name="Guillou S."/>
            <person name="Cros-Aarteil S."/>
            <person name="Calhoun S."/>
            <person name="Haridas S."/>
            <person name="Kuo A."/>
            <person name="Mondo S."/>
            <person name="Pangilinan J."/>
            <person name="Riley R."/>
            <person name="Labutti K."/>
            <person name="Andreopoulos B."/>
            <person name="Lipzen A."/>
            <person name="Chen C."/>
            <person name="Yanf M."/>
            <person name="Daum C."/>
            <person name="Ng V."/>
            <person name="Clum A."/>
            <person name="Steindorff A."/>
            <person name="Ohm R."/>
            <person name="Martin F."/>
            <person name="Silar P."/>
            <person name="Natvig D."/>
            <person name="Lalanne C."/>
            <person name="Gautier V."/>
            <person name="Ament-Velasquez S.L."/>
            <person name="Kruys A."/>
            <person name="Hutchinson M.I."/>
            <person name="Powell A.J."/>
            <person name="Barry K."/>
            <person name="Miller A.N."/>
            <person name="Grigoriev I.V."/>
            <person name="Debuchy R."/>
            <person name="Gladieux P."/>
            <person name="Thoren M.H."/>
            <person name="Johannesson H."/>
        </authorList>
    </citation>
    <scope>NUCLEOTIDE SEQUENCE</scope>
    <source>
        <strain evidence="2">CBS 307.81</strain>
    </source>
</reference>
<comment type="caution">
    <text evidence="2">The sequence shown here is derived from an EMBL/GenBank/DDBJ whole genome shotgun (WGS) entry which is preliminary data.</text>
</comment>
<dbReference type="PANTHER" id="PTHR33112">
    <property type="entry name" value="DOMAIN PROTEIN, PUTATIVE-RELATED"/>
    <property type="match status" value="1"/>
</dbReference>
<dbReference type="Pfam" id="PF06985">
    <property type="entry name" value="HET"/>
    <property type="match status" value="1"/>
</dbReference>
<dbReference type="PANTHER" id="PTHR33112:SF10">
    <property type="entry name" value="TOL"/>
    <property type="match status" value="1"/>
</dbReference>
<dbReference type="AlphaFoldDB" id="A0AA39ZJ01"/>
<gene>
    <name evidence="2" type="ORF">QBC41DRAFT_334949</name>
</gene>
<evidence type="ECO:0000313" key="3">
    <source>
        <dbReference type="Proteomes" id="UP001174997"/>
    </source>
</evidence>
<dbReference type="Proteomes" id="UP001174997">
    <property type="component" value="Unassembled WGS sequence"/>
</dbReference>
<evidence type="ECO:0000259" key="1">
    <source>
        <dbReference type="Pfam" id="PF06985"/>
    </source>
</evidence>
<dbReference type="EMBL" id="JAULSY010000019">
    <property type="protein sequence ID" value="KAK0671608.1"/>
    <property type="molecule type" value="Genomic_DNA"/>
</dbReference>
<dbReference type="InterPro" id="IPR010730">
    <property type="entry name" value="HET"/>
</dbReference>
<accession>A0AA39ZJ01</accession>
<protein>
    <submittedName>
        <fullName evidence="2">Heterokaryon incompatibility protein-domain-containing protein</fullName>
    </submittedName>
</protein>
<sequence>MYFALWPSSDREDRFQEVIQSTNTCSLGGQELWRHWVRDCSENHDHCKRLQRSSGFLPARLLEITGGALNGAPPTWRLLEEDDRPASVSYLTLSHCWGSKVPTRLTRATLDRFLSDDPKKPVSELPQTFQDAMNITLSMGLRHLWIDCLCIIQGDEDDWKEQSSVMSLIYRHATCNIAATWAKGGSEGCFSDRSPATATRTRITLQTSPERSTTGGFNMMPLGFYWEQVNSAPLNKRGWVVQERYMAPRQLNFAKGEVYWECSQLIASEQFPSGLPGSIVLPEVAHDYIRRSTQAQQVMQLKPHVGHGTELELRVAWTNILSRYTSSDLTFYKDKLMAIAGIASELRDSLNDEYLAGMWRKDLHKQLCWRAASAWDRECVWAHSRACLYLAPTWSWASCQGPLILDTSYHEGGPTGRAHFLEVIDARVEAEHPSGLHSFVSGTLKIRSIAMWARLEERVDLHDASIEVPSPSRRSGSGLDYLFGTMIYTLVWDEVFQEEPDAQKKLQESRKSDLLLAFVSGPSLRFPENYLHDIHGLILVPAGNGEFTRGGMFKHSRTLDSEYDISGLVCARLGLDHQVGLEGGFDLGDPRLSDLVHTVTIR</sequence>
<proteinExistence type="predicted"/>
<feature type="domain" description="Heterokaryon incompatibility" evidence="1">
    <location>
        <begin position="90"/>
        <end position="243"/>
    </location>
</feature>
<keyword evidence="3" id="KW-1185">Reference proteome</keyword>
<evidence type="ECO:0000313" key="2">
    <source>
        <dbReference type="EMBL" id="KAK0671608.1"/>
    </source>
</evidence>
<name>A0AA39ZJ01_9PEZI</name>